<dbReference type="InterPro" id="IPR021720">
    <property type="entry name" value="Malectin_dom"/>
</dbReference>
<evidence type="ECO:0000259" key="2">
    <source>
        <dbReference type="Pfam" id="PF11721"/>
    </source>
</evidence>
<evidence type="ECO:0000256" key="1">
    <source>
        <dbReference type="SAM" id="Phobius"/>
    </source>
</evidence>
<keyword evidence="4" id="KW-1185">Reference proteome</keyword>
<feature type="domain" description="Malectin" evidence="2">
    <location>
        <begin position="20"/>
        <end position="138"/>
    </location>
</feature>
<protein>
    <recommendedName>
        <fullName evidence="2">Malectin domain-containing protein</fullName>
    </recommendedName>
</protein>
<dbReference type="PANTHER" id="PTHR34081:SF1">
    <property type="entry name" value="MALECTIN, LEUCINE-RICH REPEAT DOMAIN, L DOMAIN-LIKE PROTEIN-RELATED"/>
    <property type="match status" value="1"/>
</dbReference>
<reference evidence="3" key="2">
    <citation type="submission" date="2023-06" db="EMBL/GenBank/DDBJ databases">
        <authorList>
            <person name="Swenson N.G."/>
            <person name="Wegrzyn J.L."/>
            <person name="Mcevoy S.L."/>
        </authorList>
    </citation>
    <scope>NUCLEOTIDE SEQUENCE</scope>
    <source>
        <strain evidence="3">NS2018</strain>
        <tissue evidence="3">Leaf</tissue>
    </source>
</reference>
<comment type="caution">
    <text evidence="3">The sequence shown here is derived from an EMBL/GenBank/DDBJ whole genome shotgun (WGS) entry which is preliminary data.</text>
</comment>
<dbReference type="Pfam" id="PF11721">
    <property type="entry name" value="Malectin"/>
    <property type="match status" value="1"/>
</dbReference>
<gene>
    <name evidence="3" type="ORF">LWI29_001149</name>
</gene>
<keyword evidence="1" id="KW-1133">Transmembrane helix</keyword>
<dbReference type="PANTHER" id="PTHR34081">
    <property type="entry name" value="MALECTIN DOMAIN-CONTAINING PROTEIN"/>
    <property type="match status" value="1"/>
</dbReference>
<feature type="transmembrane region" description="Helical" evidence="1">
    <location>
        <begin position="151"/>
        <end position="175"/>
    </location>
</feature>
<reference evidence="3" key="1">
    <citation type="journal article" date="2022" name="Plant J.">
        <title>Strategies of tolerance reflected in two North American maple genomes.</title>
        <authorList>
            <person name="McEvoy S.L."/>
            <person name="Sezen U.U."/>
            <person name="Trouern-Trend A."/>
            <person name="McMahon S.M."/>
            <person name="Schaberg P.G."/>
            <person name="Yang J."/>
            <person name="Wegrzyn J.L."/>
            <person name="Swenson N.G."/>
        </authorList>
    </citation>
    <scope>NUCLEOTIDE SEQUENCE</scope>
    <source>
        <strain evidence="3">NS2018</strain>
    </source>
</reference>
<keyword evidence="1" id="KW-0472">Membrane</keyword>
<accession>A0AA39SZC2</accession>
<evidence type="ECO:0000313" key="3">
    <source>
        <dbReference type="EMBL" id="KAK0598968.1"/>
    </source>
</evidence>
<dbReference type="AlphaFoldDB" id="A0AA39SZC2"/>
<dbReference type="EMBL" id="JAUESC010000003">
    <property type="protein sequence ID" value="KAK0598968.1"/>
    <property type="molecule type" value="Genomic_DNA"/>
</dbReference>
<dbReference type="Gene3D" id="2.60.120.430">
    <property type="entry name" value="Galactose-binding lectin"/>
    <property type="match status" value="1"/>
</dbReference>
<proteinExistence type="predicted"/>
<evidence type="ECO:0000313" key="4">
    <source>
        <dbReference type="Proteomes" id="UP001168877"/>
    </source>
</evidence>
<organism evidence="3 4">
    <name type="scientific">Acer saccharum</name>
    <name type="common">Sugar maple</name>
    <dbReference type="NCBI Taxonomy" id="4024"/>
    <lineage>
        <taxon>Eukaryota</taxon>
        <taxon>Viridiplantae</taxon>
        <taxon>Streptophyta</taxon>
        <taxon>Embryophyta</taxon>
        <taxon>Tracheophyta</taxon>
        <taxon>Spermatophyta</taxon>
        <taxon>Magnoliopsida</taxon>
        <taxon>eudicotyledons</taxon>
        <taxon>Gunneridae</taxon>
        <taxon>Pentapetalae</taxon>
        <taxon>rosids</taxon>
        <taxon>malvids</taxon>
        <taxon>Sapindales</taxon>
        <taxon>Sapindaceae</taxon>
        <taxon>Hippocastanoideae</taxon>
        <taxon>Acereae</taxon>
        <taxon>Acer</taxon>
    </lineage>
</organism>
<keyword evidence="1" id="KW-0812">Transmembrane</keyword>
<name>A0AA39SZC2_ACESA</name>
<sequence length="284" mass="30722">MGNEDANSLATNEFDLNVTGADYYKTARLSLESLKYYGLCMRKGSYKVMLHFAEIMFTDDQTFASHGRRIFDVSIQGKLVLKDFNIAEEAGGVGIGITKEFNDVWVNGSTLEVHLYWAGKGTTSIPEKGVYGPLISAITITPNFEVHTRGLSAGAIVGIIVASCAAVVLLFVLLWMKGCFGEKDLENKGVLGWFLWGFFRVVMPVPIPAVASSGIDSSLFTTVKLGVNSSSVPIGNLGVKVSRAVSYANIVKVLEVQVDSVSVSTVPTVSSIPMKKWRVCFDLG</sequence>
<dbReference type="Proteomes" id="UP001168877">
    <property type="component" value="Unassembled WGS sequence"/>
</dbReference>